<evidence type="ECO:0000313" key="1">
    <source>
        <dbReference type="EMBL" id="BAG41733.1"/>
    </source>
</evidence>
<evidence type="ECO:0000313" key="2">
    <source>
        <dbReference type="Proteomes" id="UP000001034"/>
    </source>
</evidence>
<proteinExistence type="predicted"/>
<dbReference type="RefSeq" id="YP_001950163.1">
    <property type="nucleotide sequence ID" value="NC_010811.2"/>
</dbReference>
<sequence length="224" mass="25369">MILCIPRSPCAPRTFGGMVSGSLFTRSLKMTTLDQMMPANPTPFYRIEDLLKLQEIRKAFNALDPCTIEFEWKGKKVHPSPAFLNWWKLVGLNNTDMMGYFDEDRGIFHAIVDSTCSGPVDLGPNHQQFHSQVLSLMSAHEQQNLTAYATNPVRIDVSGFLAQHILSKPEFAGPLFKPAPRVPVDDRPLREIIGHLHESPVYARWLSFAYDDETIVVTYQAHIK</sequence>
<dbReference type="Proteomes" id="UP000001034">
    <property type="component" value="Segment"/>
</dbReference>
<keyword evidence="2" id="KW-1185">Reference proteome</keyword>
<organism evidence="1 2">
    <name type="scientific">Ralstonia phage phiRSL1</name>
    <dbReference type="NCBI Taxonomy" id="1980924"/>
    <lineage>
        <taxon>Viruses</taxon>
        <taxon>Duplodnaviria</taxon>
        <taxon>Heunggongvirae</taxon>
        <taxon>Uroviricota</taxon>
        <taxon>Caudoviricetes</taxon>
        <taxon>Mieseafarmvirus</taxon>
        <taxon>Mieseafarmvirus RSL1</taxon>
    </lineage>
</organism>
<dbReference type="KEGG" id="vg:6369760"/>
<dbReference type="GeneID" id="6369760"/>
<name>B2ZYA0_9CAUD</name>
<protein>
    <submittedName>
        <fullName evidence="1">Uncharacterized protein</fullName>
    </submittedName>
</protein>
<dbReference type="EMBL" id="AB366653">
    <property type="protein sequence ID" value="BAG41733.1"/>
    <property type="molecule type" value="Genomic_DNA"/>
</dbReference>
<reference evidence="1 2" key="1">
    <citation type="journal article" date="2010" name="Virology">
        <title>A jumbo phage infecting the phytopathogen Ralstonia solanacearum defines a new lineage of the Myoviridae family.</title>
        <authorList>
            <person name="Yamada T."/>
            <person name="Satoh S."/>
            <person name="Ishikawa H."/>
            <person name="Fujiwara A."/>
            <person name="Kawasaki T."/>
            <person name="Fujie M."/>
            <person name="Ogata H."/>
        </authorList>
    </citation>
    <scope>NUCLEOTIDE SEQUENCE [LARGE SCALE GENOMIC DNA]</scope>
</reference>
<accession>B2ZYA0</accession>